<evidence type="ECO:0000256" key="7">
    <source>
        <dbReference type="ARBA" id="ARBA00022840"/>
    </source>
</evidence>
<dbReference type="PROSITE" id="PS50112">
    <property type="entry name" value="PAS"/>
    <property type="match status" value="2"/>
</dbReference>
<keyword evidence="3" id="KW-0808">Transferase</keyword>
<keyword evidence="10 11" id="KW-0472">Membrane</keyword>
<dbReference type="EMBL" id="RYFG02000121">
    <property type="protein sequence ID" value="TRW89739.1"/>
    <property type="molecule type" value="Genomic_DNA"/>
</dbReference>
<evidence type="ECO:0000256" key="6">
    <source>
        <dbReference type="ARBA" id="ARBA00022777"/>
    </source>
</evidence>
<evidence type="ECO:0000313" key="16">
    <source>
        <dbReference type="EMBL" id="TRW89739.1"/>
    </source>
</evidence>
<dbReference type="PROSITE" id="PS50887">
    <property type="entry name" value="GGDEF"/>
    <property type="match status" value="1"/>
</dbReference>
<feature type="domain" description="PAS" evidence="12">
    <location>
        <begin position="205"/>
        <end position="283"/>
    </location>
</feature>
<evidence type="ECO:0000256" key="8">
    <source>
        <dbReference type="ARBA" id="ARBA00022989"/>
    </source>
</evidence>
<dbReference type="Gene3D" id="1.20.120.620">
    <property type="entry name" value="Backbone structure of the membrane domain of e. Coli histidine kinase receptor kdpd"/>
    <property type="match status" value="1"/>
</dbReference>
<evidence type="ECO:0000256" key="5">
    <source>
        <dbReference type="ARBA" id="ARBA00022741"/>
    </source>
</evidence>
<dbReference type="InterPro" id="IPR038318">
    <property type="entry name" value="KdpD_sf"/>
</dbReference>
<evidence type="ECO:0000259" key="15">
    <source>
        <dbReference type="PROSITE" id="PS50887"/>
    </source>
</evidence>
<dbReference type="Pfam" id="PF00563">
    <property type="entry name" value="EAL"/>
    <property type="match status" value="1"/>
</dbReference>
<feature type="domain" description="GGDEF" evidence="15">
    <location>
        <begin position="604"/>
        <end position="738"/>
    </location>
</feature>
<dbReference type="PROSITE" id="PS50883">
    <property type="entry name" value="EAL"/>
    <property type="match status" value="1"/>
</dbReference>
<dbReference type="SMART" id="SM00052">
    <property type="entry name" value="EAL"/>
    <property type="match status" value="1"/>
</dbReference>
<keyword evidence="8 11" id="KW-1133">Transmembrane helix</keyword>
<evidence type="ECO:0000256" key="11">
    <source>
        <dbReference type="SAM" id="Phobius"/>
    </source>
</evidence>
<dbReference type="Pfam" id="PF00990">
    <property type="entry name" value="GGDEF"/>
    <property type="match status" value="1"/>
</dbReference>
<dbReference type="SMART" id="SM00091">
    <property type="entry name" value="PAS"/>
    <property type="match status" value="2"/>
</dbReference>
<evidence type="ECO:0000313" key="17">
    <source>
        <dbReference type="Proteomes" id="UP000733744"/>
    </source>
</evidence>
<dbReference type="Gene3D" id="1.20.120.30">
    <property type="entry name" value="Aspartate receptor, ligand-binding domain"/>
    <property type="match status" value="1"/>
</dbReference>
<keyword evidence="4 11" id="KW-0812">Transmembrane</keyword>
<dbReference type="PANTHER" id="PTHR44757:SF2">
    <property type="entry name" value="BIOFILM ARCHITECTURE MAINTENANCE PROTEIN MBAA"/>
    <property type="match status" value="1"/>
</dbReference>
<dbReference type="SUPFAM" id="SSF55785">
    <property type="entry name" value="PYP-like sensor domain (PAS domain)"/>
    <property type="match status" value="2"/>
</dbReference>
<keyword evidence="17" id="KW-1185">Reference proteome</keyword>
<dbReference type="InterPro" id="IPR052155">
    <property type="entry name" value="Biofilm_reg_signaling"/>
</dbReference>
<evidence type="ECO:0000259" key="13">
    <source>
        <dbReference type="PROSITE" id="PS50113"/>
    </source>
</evidence>
<dbReference type="InterPro" id="IPR000700">
    <property type="entry name" value="PAS-assoc_C"/>
</dbReference>
<evidence type="ECO:0000256" key="2">
    <source>
        <dbReference type="ARBA" id="ARBA00022553"/>
    </source>
</evidence>
<dbReference type="InterPro" id="IPR035965">
    <property type="entry name" value="PAS-like_dom_sf"/>
</dbReference>
<feature type="domain" description="PAC" evidence="13">
    <location>
        <begin position="278"/>
        <end position="330"/>
    </location>
</feature>
<dbReference type="Gene3D" id="3.30.450.20">
    <property type="entry name" value="PAS domain"/>
    <property type="match status" value="3"/>
</dbReference>
<dbReference type="Pfam" id="PF13426">
    <property type="entry name" value="PAS_9"/>
    <property type="match status" value="1"/>
</dbReference>
<dbReference type="Pfam" id="PF13682">
    <property type="entry name" value="CZB"/>
    <property type="match status" value="1"/>
</dbReference>
<protein>
    <submittedName>
        <fullName evidence="16">EAL domain-containing protein</fullName>
    </submittedName>
</protein>
<feature type="transmembrane region" description="Helical" evidence="11">
    <location>
        <begin position="42"/>
        <end position="66"/>
    </location>
</feature>
<evidence type="ECO:0000256" key="1">
    <source>
        <dbReference type="ARBA" id="ARBA00004141"/>
    </source>
</evidence>
<dbReference type="CDD" id="cd01948">
    <property type="entry name" value="EAL"/>
    <property type="match status" value="1"/>
</dbReference>
<dbReference type="RefSeq" id="WP_127026667.1">
    <property type="nucleotide sequence ID" value="NZ_RYFG02000121.1"/>
</dbReference>
<sequence>MKFTINKRSSFIAMATASYSILALAWIFLTDELLKVFVDIDSLFWLSTAKGVFFVITSAAMFFLALRAVPPAQENSSSTCWDAVTHALVPESRTHWLMYLFAIVITVAMLAVRESLAVQFENRSLLILFMFPIILSALLGGFGPGLVSSFIAAWGVNYFAIPPLHTFVISAKHDLLQWLFLIINGVAVSLLSEVLRRSLTKAEFNQRLLNVVVSGTSDAIFVKDIQGRYQLINAGAAAIVGKTPESILGRDDYFLFPEAIAKELMARDLEILSGSFEQSYEEHIVTCDGKEFDFSVIKGPVFNQAGQAVGLFGINRDITERKQAAATYRSLYDNITNSVAHCRVIFEQNIPVDLEYISVNPAFAEVSGIRENPVERRISELIPGYCENNRESLEVFGRVALTAEPARWEHYLAELDRWFSFYIFATATDKITIISENISERKRAEKKLQLAANVFSHAREGIMITEAEGTIIDVNDAFSRITGFSRDEVLGKNPRMLSSGRHEKEFYAVFWHALREQGCWGGEIWNRRKNGEIYAEMLTINSIKDDQGITQQYVALFSDITDFKEHEKQLEYIAHYDALTQLPNRVLLADRIFQSMHHALRHEQSLAVIYLDLDGFKLINDKHGHDVGDQLLISVAAKMKESLREGDTLARLGGDEFVAVLLDLDCIEVCLPIINRLLEAAAHPVTVNNLKLQVSGSLGVTFYPQSHEVDADLLLRQADQAMYHAKLKGKNRYHVFDTEQDNDIRGYHEKIERLRLSLINREFVLYYQPKVNMRTGEIIGAEALIRWQHPELGLVPPADFLPLIEDHPLAVEIGEWVIDAALTQMEFWRLDGLDIPVSVNVGAYQLQNSNFVERLCEILEQHPRISPSRLELEVLETSALEDIAQITQIMEACRELGVTFALDDFGTGYSSLTYLKKLPVTLLKIDQSFVRDMLDDPDDLAILEGVLGMSCAFRRQVIAEGVETAKHGQMLLELGCELAQGYGIARPMPADAMPAWSANWRIDPTWINVFAVSREDLPLIFARVEHRAWILGIENYVNGLCEIPPTLSEDECRLGSWLKNAGLANYGEETNFQRITLLHHRIHELAKVFLESYAKKDRNPDIQLAELHRLKDTLIESLHALQKGEKTA</sequence>
<comment type="caution">
    <text evidence="16">The sequence shown here is derived from an EMBL/GenBank/DDBJ whole genome shotgun (WGS) entry which is preliminary data.</text>
</comment>
<dbReference type="NCBIfam" id="TIGR00229">
    <property type="entry name" value="sensory_box"/>
    <property type="match status" value="2"/>
</dbReference>
<feature type="transmembrane region" description="Helical" evidence="11">
    <location>
        <begin position="96"/>
        <end position="113"/>
    </location>
</feature>
<feature type="domain" description="PAC" evidence="13">
    <location>
        <begin position="520"/>
        <end position="572"/>
    </location>
</feature>
<evidence type="ECO:0000256" key="9">
    <source>
        <dbReference type="ARBA" id="ARBA00023012"/>
    </source>
</evidence>
<dbReference type="Proteomes" id="UP000733744">
    <property type="component" value="Unassembled WGS sequence"/>
</dbReference>
<dbReference type="Gene3D" id="3.20.20.450">
    <property type="entry name" value="EAL domain"/>
    <property type="match status" value="1"/>
</dbReference>
<dbReference type="InterPro" id="IPR013656">
    <property type="entry name" value="PAS_4"/>
</dbReference>
<accession>A0ABY3C5B4</accession>
<keyword evidence="5" id="KW-0547">Nucleotide-binding</keyword>
<keyword evidence="9" id="KW-0902">Two-component regulatory system</keyword>
<dbReference type="InterPro" id="IPR025991">
    <property type="entry name" value="Chemoreceptor_zinc-bind_dom"/>
</dbReference>
<evidence type="ECO:0000259" key="12">
    <source>
        <dbReference type="PROSITE" id="PS50112"/>
    </source>
</evidence>
<dbReference type="Pfam" id="PF08448">
    <property type="entry name" value="PAS_4"/>
    <property type="match status" value="1"/>
</dbReference>
<keyword evidence="6" id="KW-0418">Kinase</keyword>
<evidence type="ECO:0000256" key="10">
    <source>
        <dbReference type="ARBA" id="ARBA00023136"/>
    </source>
</evidence>
<gene>
    <name evidence="16" type="ORF">EKO24_022080</name>
</gene>
<feature type="transmembrane region" description="Helical" evidence="11">
    <location>
        <begin position="12"/>
        <end position="30"/>
    </location>
</feature>
<keyword evidence="2" id="KW-0597">Phosphoprotein</keyword>
<dbReference type="SUPFAM" id="SSF55073">
    <property type="entry name" value="Nucleotide cyclase"/>
    <property type="match status" value="1"/>
</dbReference>
<dbReference type="InterPro" id="IPR001610">
    <property type="entry name" value="PAC"/>
</dbReference>
<dbReference type="InterPro" id="IPR043128">
    <property type="entry name" value="Rev_trsase/Diguanyl_cyclase"/>
</dbReference>
<reference evidence="16 17" key="1">
    <citation type="journal article" date="2019" name="Antonie Van Leeuwenhoek">
        <title>Description of 'Ca. Methylobacter oryzae' KRF1, a novel species from the environmentally important Methylobacter clade 2.</title>
        <authorList>
            <person name="Khatri K."/>
            <person name="Mohite J.A."/>
            <person name="Pandit P.S."/>
            <person name="Bahulikar R."/>
            <person name="Rahalkar M.C."/>
        </authorList>
    </citation>
    <scope>NUCLEOTIDE SEQUENCE [LARGE SCALE GENOMIC DNA]</scope>
    <source>
        <strain evidence="16 17">KRF1</strain>
    </source>
</reference>
<feature type="transmembrane region" description="Helical" evidence="11">
    <location>
        <begin position="125"/>
        <end position="155"/>
    </location>
</feature>
<dbReference type="Pfam" id="PF13493">
    <property type="entry name" value="DUF4118"/>
    <property type="match status" value="1"/>
</dbReference>
<feature type="domain" description="PAS" evidence="12">
    <location>
        <begin position="444"/>
        <end position="493"/>
    </location>
</feature>
<organism evidence="16 17">
    <name type="scientific">Candidatus Methylobacter oryzae</name>
    <dbReference type="NCBI Taxonomy" id="2497749"/>
    <lineage>
        <taxon>Bacteria</taxon>
        <taxon>Pseudomonadati</taxon>
        <taxon>Pseudomonadota</taxon>
        <taxon>Gammaproteobacteria</taxon>
        <taxon>Methylococcales</taxon>
        <taxon>Methylococcaceae</taxon>
        <taxon>Methylobacter</taxon>
    </lineage>
</organism>
<dbReference type="InterPro" id="IPR025201">
    <property type="entry name" value="KdpD_TM"/>
</dbReference>
<dbReference type="CDD" id="cd00130">
    <property type="entry name" value="PAS"/>
    <property type="match status" value="2"/>
</dbReference>
<dbReference type="InterPro" id="IPR000014">
    <property type="entry name" value="PAS"/>
</dbReference>
<dbReference type="InterPro" id="IPR001633">
    <property type="entry name" value="EAL_dom"/>
</dbReference>
<dbReference type="NCBIfam" id="TIGR00254">
    <property type="entry name" value="GGDEF"/>
    <property type="match status" value="1"/>
</dbReference>
<dbReference type="InterPro" id="IPR035919">
    <property type="entry name" value="EAL_sf"/>
</dbReference>
<feature type="domain" description="EAL" evidence="14">
    <location>
        <begin position="747"/>
        <end position="1001"/>
    </location>
</feature>
<evidence type="ECO:0000256" key="4">
    <source>
        <dbReference type="ARBA" id="ARBA00022692"/>
    </source>
</evidence>
<name>A0ABY3C5B4_9GAMM</name>
<dbReference type="CDD" id="cd01949">
    <property type="entry name" value="GGDEF"/>
    <property type="match status" value="1"/>
</dbReference>
<dbReference type="PROSITE" id="PS50113">
    <property type="entry name" value="PAC"/>
    <property type="match status" value="2"/>
</dbReference>
<proteinExistence type="predicted"/>
<keyword evidence="7" id="KW-0067">ATP-binding</keyword>
<dbReference type="Gene3D" id="3.30.70.270">
    <property type="match status" value="1"/>
</dbReference>
<dbReference type="SMART" id="SM00086">
    <property type="entry name" value="PAC"/>
    <property type="match status" value="2"/>
</dbReference>
<dbReference type="InterPro" id="IPR029787">
    <property type="entry name" value="Nucleotide_cyclase"/>
</dbReference>
<dbReference type="SMART" id="SM00267">
    <property type="entry name" value="GGDEF"/>
    <property type="match status" value="1"/>
</dbReference>
<dbReference type="SUPFAM" id="SSF141868">
    <property type="entry name" value="EAL domain-like"/>
    <property type="match status" value="1"/>
</dbReference>
<comment type="subcellular location">
    <subcellularLocation>
        <location evidence="1">Membrane</location>
        <topology evidence="1">Multi-pass membrane protein</topology>
    </subcellularLocation>
</comment>
<feature type="transmembrane region" description="Helical" evidence="11">
    <location>
        <begin position="175"/>
        <end position="195"/>
    </location>
</feature>
<evidence type="ECO:0000259" key="14">
    <source>
        <dbReference type="PROSITE" id="PS50883"/>
    </source>
</evidence>
<dbReference type="PANTHER" id="PTHR44757">
    <property type="entry name" value="DIGUANYLATE CYCLASE DGCP"/>
    <property type="match status" value="1"/>
</dbReference>
<dbReference type="InterPro" id="IPR000160">
    <property type="entry name" value="GGDEF_dom"/>
</dbReference>
<evidence type="ECO:0000256" key="3">
    <source>
        <dbReference type="ARBA" id="ARBA00022679"/>
    </source>
</evidence>